<sequence>MPELLTRPTKYNIEDSNIALLGSDLEKTVREHAGDKEAAWEDAGKEVGTKIWRIEQFKVVDWPQEKYGTFYDGDSYIVLHTYKKTPDSEELSYNLHFWIGEDSSQDEAATAAYKTVELDDHLNGIPVEYREVQSYESPQFLSYFKKRFVCQRGGVATGFHHVSSPPEQETKRLYRITSTGGARAGIVVREVPAEAASVAEGDAYVLDMGSKVWQLHTKGDLGKERHGAAEFVQELVSLREGKAHVTVYDQGTSDLTTFLVKVGFDTSTLPAPTPLSEPTDEPPAHTLYRLSDSPSQGHQVTFTPVSPPTRTSLCSSDAFLLDDAAHWPAPAIYVWIGKDASLTEKRLALQYAQRYLYEHRKADRKHLAVNLVKMKEGHETREFLEAVKVE</sequence>
<dbReference type="PRINTS" id="PR00597">
    <property type="entry name" value="GELSOLIN"/>
</dbReference>
<name>A0A4V2MUY8_9APHY</name>
<dbReference type="PANTHER" id="PTHR11977:SF130">
    <property type="entry name" value="SEVERIN"/>
    <property type="match status" value="1"/>
</dbReference>
<dbReference type="STRING" id="92696.A0A4V2MUY8"/>
<evidence type="ECO:0000313" key="5">
    <source>
        <dbReference type="Proteomes" id="UP000292702"/>
    </source>
</evidence>
<dbReference type="InterPro" id="IPR007122">
    <property type="entry name" value="Villin/Gelsolin"/>
</dbReference>
<dbReference type="Proteomes" id="UP000292702">
    <property type="component" value="Unassembled WGS sequence"/>
</dbReference>
<dbReference type="CDD" id="cd11290">
    <property type="entry name" value="gelsolin_S1_like"/>
    <property type="match status" value="1"/>
</dbReference>
<evidence type="ECO:0000313" key="4">
    <source>
        <dbReference type="EMBL" id="TCD60397.1"/>
    </source>
</evidence>
<dbReference type="Pfam" id="PF00626">
    <property type="entry name" value="Gelsolin"/>
    <property type="match status" value="2"/>
</dbReference>
<evidence type="ECO:0000259" key="3">
    <source>
        <dbReference type="Pfam" id="PF00626"/>
    </source>
</evidence>
<keyword evidence="5" id="KW-1185">Reference proteome</keyword>
<proteinExistence type="predicted"/>
<dbReference type="InterPro" id="IPR029006">
    <property type="entry name" value="ADF-H/Gelsolin-like_dom_sf"/>
</dbReference>
<feature type="domain" description="Gelsolin-like" evidence="3">
    <location>
        <begin position="304"/>
        <end position="384"/>
    </location>
</feature>
<evidence type="ECO:0000256" key="1">
    <source>
        <dbReference type="ARBA" id="ARBA00022737"/>
    </source>
</evidence>
<dbReference type="OrthoDB" id="6375767at2759"/>
<organism evidence="4 5">
    <name type="scientific">Steccherinum ochraceum</name>
    <dbReference type="NCBI Taxonomy" id="92696"/>
    <lineage>
        <taxon>Eukaryota</taxon>
        <taxon>Fungi</taxon>
        <taxon>Dikarya</taxon>
        <taxon>Basidiomycota</taxon>
        <taxon>Agaricomycotina</taxon>
        <taxon>Agaricomycetes</taxon>
        <taxon>Polyporales</taxon>
        <taxon>Steccherinaceae</taxon>
        <taxon>Steccherinum</taxon>
    </lineage>
</organism>
<dbReference type="InterPro" id="IPR007123">
    <property type="entry name" value="Gelsolin-like_dom"/>
</dbReference>
<dbReference type="GO" id="GO:0008154">
    <property type="term" value="P:actin polymerization or depolymerization"/>
    <property type="evidence" value="ECO:0007669"/>
    <property type="project" value="TreeGrafter"/>
</dbReference>
<dbReference type="FunFam" id="3.40.20.10:FF:000002">
    <property type="entry name" value="Gelsolin"/>
    <property type="match status" value="1"/>
</dbReference>
<dbReference type="GO" id="GO:0051015">
    <property type="term" value="F:actin filament binding"/>
    <property type="evidence" value="ECO:0007669"/>
    <property type="project" value="InterPro"/>
</dbReference>
<dbReference type="Gene3D" id="3.40.20.10">
    <property type="entry name" value="Severin"/>
    <property type="match status" value="3"/>
</dbReference>
<dbReference type="PANTHER" id="PTHR11977">
    <property type="entry name" value="VILLIN"/>
    <property type="match status" value="1"/>
</dbReference>
<gene>
    <name evidence="4" type="ORF">EIP91_010235</name>
</gene>
<evidence type="ECO:0000256" key="2">
    <source>
        <dbReference type="SAM" id="MobiDB-lite"/>
    </source>
</evidence>
<dbReference type="EMBL" id="RWJN01000604">
    <property type="protein sequence ID" value="TCD60397.1"/>
    <property type="molecule type" value="Genomic_DNA"/>
</dbReference>
<dbReference type="AlphaFoldDB" id="A0A4V2MUY8"/>
<keyword evidence="1" id="KW-0677">Repeat</keyword>
<accession>A0A4V2MUY8</accession>
<dbReference type="SUPFAM" id="SSF55753">
    <property type="entry name" value="Actin depolymerizing proteins"/>
    <property type="match status" value="3"/>
</dbReference>
<feature type="compositionally biased region" description="Polar residues" evidence="2">
    <location>
        <begin position="292"/>
        <end position="309"/>
    </location>
</feature>
<comment type="caution">
    <text evidence="4">The sequence shown here is derived from an EMBL/GenBank/DDBJ whole genome shotgun (WGS) entry which is preliminary data.</text>
</comment>
<feature type="domain" description="Gelsolin-like" evidence="3">
    <location>
        <begin position="63"/>
        <end position="141"/>
    </location>
</feature>
<dbReference type="SMART" id="SM00262">
    <property type="entry name" value="GEL"/>
    <property type="match status" value="3"/>
</dbReference>
<dbReference type="GO" id="GO:0005737">
    <property type="term" value="C:cytoplasm"/>
    <property type="evidence" value="ECO:0007669"/>
    <property type="project" value="TreeGrafter"/>
</dbReference>
<protein>
    <recommendedName>
        <fullName evidence="3">Gelsolin-like domain-containing protein</fullName>
    </recommendedName>
</protein>
<dbReference type="GO" id="GO:0015629">
    <property type="term" value="C:actin cytoskeleton"/>
    <property type="evidence" value="ECO:0007669"/>
    <property type="project" value="TreeGrafter"/>
</dbReference>
<reference evidence="4 5" key="1">
    <citation type="submission" date="2018-11" db="EMBL/GenBank/DDBJ databases">
        <title>Genome assembly of Steccherinum ochraceum LE-BIN_3174, the white-rot fungus of the Steccherinaceae family (The Residual Polyporoid clade, Polyporales, Basidiomycota).</title>
        <authorList>
            <person name="Fedorova T.V."/>
            <person name="Glazunova O.A."/>
            <person name="Landesman E.O."/>
            <person name="Moiseenko K.V."/>
            <person name="Psurtseva N.V."/>
            <person name="Savinova O.S."/>
            <person name="Shakhova N.V."/>
            <person name="Tyazhelova T.V."/>
            <person name="Vasina D.V."/>
        </authorList>
    </citation>
    <scope>NUCLEOTIDE SEQUENCE [LARGE SCALE GENOMIC DNA]</scope>
    <source>
        <strain evidence="4 5">LE-BIN_3174</strain>
    </source>
</reference>
<feature type="region of interest" description="Disordered" evidence="2">
    <location>
        <begin position="269"/>
        <end position="309"/>
    </location>
</feature>